<name>A0A915K9V1_ROMCU</name>
<keyword evidence="2" id="KW-1185">Reference proteome</keyword>
<evidence type="ECO:0000256" key="1">
    <source>
        <dbReference type="SAM" id="MobiDB-lite"/>
    </source>
</evidence>
<feature type="region of interest" description="Disordered" evidence="1">
    <location>
        <begin position="202"/>
        <end position="226"/>
    </location>
</feature>
<feature type="region of interest" description="Disordered" evidence="1">
    <location>
        <begin position="26"/>
        <end position="46"/>
    </location>
</feature>
<evidence type="ECO:0000313" key="3">
    <source>
        <dbReference type="WBParaSite" id="nRc.2.0.1.t35538-RA"/>
    </source>
</evidence>
<dbReference type="WBParaSite" id="nRc.2.0.1.t35538-RA">
    <property type="protein sequence ID" value="nRc.2.0.1.t35538-RA"/>
    <property type="gene ID" value="nRc.2.0.1.g35538"/>
</dbReference>
<accession>A0A915K9V1</accession>
<protein>
    <submittedName>
        <fullName evidence="3">Uncharacterized protein</fullName>
    </submittedName>
</protein>
<sequence length="226" mass="24807">MPFFCLCNHANVEHSTKALGQKMHPAKLPSIKGSKQNTSSVTDDKKTEPYDNVALCAEMSSNLPVYLEAMLMNESPMETPTQAPTDTELDKETGMAIESLIKDIAEESFTIKTKIPSENDIIQIETDEEDVSQTDTTVPTTTAKTTSSLTPLSKSLSISQYKLDWGKGGESRAKAALMTTFSMENLSGIDDEDSTMIPPQIIPRRHKIVMSHETETSTPVSTDSRT</sequence>
<dbReference type="AlphaFoldDB" id="A0A915K9V1"/>
<organism evidence="2 3">
    <name type="scientific">Romanomermis culicivorax</name>
    <name type="common">Nematode worm</name>
    <dbReference type="NCBI Taxonomy" id="13658"/>
    <lineage>
        <taxon>Eukaryota</taxon>
        <taxon>Metazoa</taxon>
        <taxon>Ecdysozoa</taxon>
        <taxon>Nematoda</taxon>
        <taxon>Enoplea</taxon>
        <taxon>Dorylaimia</taxon>
        <taxon>Mermithida</taxon>
        <taxon>Mermithoidea</taxon>
        <taxon>Mermithidae</taxon>
        <taxon>Romanomermis</taxon>
    </lineage>
</organism>
<dbReference type="Proteomes" id="UP000887565">
    <property type="component" value="Unplaced"/>
</dbReference>
<evidence type="ECO:0000313" key="2">
    <source>
        <dbReference type="Proteomes" id="UP000887565"/>
    </source>
</evidence>
<feature type="compositionally biased region" description="Polar residues" evidence="1">
    <location>
        <begin position="216"/>
        <end position="226"/>
    </location>
</feature>
<reference evidence="3" key="1">
    <citation type="submission" date="2022-11" db="UniProtKB">
        <authorList>
            <consortium name="WormBaseParasite"/>
        </authorList>
    </citation>
    <scope>IDENTIFICATION</scope>
</reference>
<proteinExistence type="predicted"/>